<dbReference type="InterPro" id="IPR005930">
    <property type="entry name" value="Pyruv_COase"/>
</dbReference>
<evidence type="ECO:0000259" key="16">
    <source>
        <dbReference type="PROSITE" id="PS50968"/>
    </source>
</evidence>
<dbReference type="SUPFAM" id="SSF52440">
    <property type="entry name" value="PreATP-grasp domain"/>
    <property type="match status" value="1"/>
</dbReference>
<dbReference type="InterPro" id="IPR005481">
    <property type="entry name" value="BC-like_N"/>
</dbReference>
<dbReference type="InterPro" id="IPR001882">
    <property type="entry name" value="Biotin_BS"/>
</dbReference>
<evidence type="ECO:0000256" key="8">
    <source>
        <dbReference type="ARBA" id="ARBA00022840"/>
    </source>
</evidence>
<dbReference type="NCBIfam" id="NF006761">
    <property type="entry name" value="PRK09282.1"/>
    <property type="match status" value="1"/>
</dbReference>
<dbReference type="InterPro" id="IPR011761">
    <property type="entry name" value="ATP-grasp"/>
</dbReference>
<keyword evidence="8 11" id="KW-0067">ATP-binding</keyword>
<dbReference type="FunFam" id="3.40.50.20:FF:000010">
    <property type="entry name" value="Propionyl-CoA carboxylase subunit alpha"/>
    <property type="match status" value="1"/>
</dbReference>
<feature type="binding site" evidence="13">
    <location>
        <position position="238"/>
    </location>
    <ligand>
        <name>ATP</name>
        <dbReference type="ChEBI" id="CHEBI:30616"/>
    </ligand>
</feature>
<dbReference type="InterPro" id="IPR013785">
    <property type="entry name" value="Aldolase_TIM"/>
</dbReference>
<dbReference type="Pfam" id="PF02786">
    <property type="entry name" value="CPSase_L_D2"/>
    <property type="match status" value="1"/>
</dbReference>
<dbReference type="RefSeq" id="WP_145081326.1">
    <property type="nucleotide sequence ID" value="NZ_VLKH01000003.1"/>
</dbReference>
<dbReference type="InterPro" id="IPR000891">
    <property type="entry name" value="PYR_CT"/>
</dbReference>
<dbReference type="InterPro" id="IPR011054">
    <property type="entry name" value="Rudment_hybrid_motif"/>
</dbReference>
<evidence type="ECO:0000256" key="6">
    <source>
        <dbReference type="ARBA" id="ARBA00022723"/>
    </source>
</evidence>
<dbReference type="OrthoDB" id="9807469at2"/>
<feature type="binding site" description="via carbamate group" evidence="14">
    <location>
        <position position="706"/>
    </location>
    <ligand>
        <name>Mn(2+)</name>
        <dbReference type="ChEBI" id="CHEBI:29035"/>
    </ligand>
</feature>
<protein>
    <recommendedName>
        <fullName evidence="3 11">Pyruvate carboxylase</fullName>
        <ecNumber evidence="3 11">6.4.1.1</ecNumber>
    </recommendedName>
</protein>
<feature type="domain" description="Lipoyl-binding" evidence="16">
    <location>
        <begin position="1064"/>
        <end position="1142"/>
    </location>
</feature>
<evidence type="ECO:0000256" key="15">
    <source>
        <dbReference type="PIRSR" id="PIRSR001594-4"/>
    </source>
</evidence>
<dbReference type="InterPro" id="IPR003379">
    <property type="entry name" value="Carboxylase_cons_dom"/>
</dbReference>
<dbReference type="GO" id="GO:0006094">
    <property type="term" value="P:gluconeogenesis"/>
    <property type="evidence" value="ECO:0007669"/>
    <property type="project" value="UniProtKB-UniPathway"/>
</dbReference>
<dbReference type="FunFam" id="3.20.20.70:FF:000033">
    <property type="entry name" value="Pyruvate carboxylase"/>
    <property type="match status" value="1"/>
</dbReference>
<evidence type="ECO:0000256" key="2">
    <source>
        <dbReference type="ARBA" id="ARBA00004742"/>
    </source>
</evidence>
<reference evidence="20 21" key="1">
    <citation type="submission" date="2019-07" db="EMBL/GenBank/DDBJ databases">
        <title>Genomic Encyclopedia of Type Strains, Phase I: the one thousand microbial genomes (KMG-I) project.</title>
        <authorList>
            <person name="Kyrpides N."/>
        </authorList>
    </citation>
    <scope>NUCLEOTIDE SEQUENCE [LARGE SCALE GENOMIC DNA]</scope>
    <source>
        <strain evidence="20 21">DSM 13558</strain>
    </source>
</reference>
<dbReference type="PROSITE" id="PS00188">
    <property type="entry name" value="BIOTIN"/>
    <property type="match status" value="1"/>
</dbReference>
<dbReference type="CDD" id="cd07937">
    <property type="entry name" value="DRE_TIM_PC_TC_5S"/>
    <property type="match status" value="1"/>
</dbReference>
<dbReference type="SUPFAM" id="SSF51246">
    <property type="entry name" value="Rudiment single hybrid motif"/>
    <property type="match status" value="1"/>
</dbReference>
<dbReference type="Pfam" id="PF00289">
    <property type="entry name" value="Biotin_carb_N"/>
    <property type="match status" value="1"/>
</dbReference>
<dbReference type="EC" id="6.4.1.1" evidence="3 11"/>
<evidence type="ECO:0000256" key="14">
    <source>
        <dbReference type="PIRSR" id="PIRSR001594-3"/>
    </source>
</evidence>
<dbReference type="NCBIfam" id="TIGR01235">
    <property type="entry name" value="pyruv_carbox"/>
    <property type="match status" value="1"/>
</dbReference>
<evidence type="ECO:0000256" key="13">
    <source>
        <dbReference type="PIRSR" id="PIRSR001594-2"/>
    </source>
</evidence>
<feature type="modified residue" description="N6-carboxylysine" evidence="15">
    <location>
        <position position="706"/>
    </location>
</feature>
<dbReference type="FunFam" id="2.40.50.100:FF:000003">
    <property type="entry name" value="Acetyl-CoA carboxylase biotin carboxyl carrier protein"/>
    <property type="match status" value="1"/>
</dbReference>
<evidence type="ECO:0000259" key="18">
    <source>
        <dbReference type="PROSITE" id="PS50979"/>
    </source>
</evidence>
<evidence type="ECO:0000259" key="17">
    <source>
        <dbReference type="PROSITE" id="PS50975"/>
    </source>
</evidence>
<evidence type="ECO:0000256" key="9">
    <source>
        <dbReference type="ARBA" id="ARBA00023267"/>
    </source>
</evidence>
<dbReference type="FunFam" id="3.30.1490.20:FF:000018">
    <property type="entry name" value="Biotin carboxylase"/>
    <property type="match status" value="1"/>
</dbReference>
<proteinExistence type="predicted"/>
<sequence length="1142" mass="127149">MKKFKRVLVANRGEIAIRVFRACEELGIRSVAIYSEEDKNSLFRTKADESYRIGKNKKPVDAYLGIDEIISLAKSKGVDAIHPGYGFLSENVEFARKCEEEGIVFIGPDHIMMSKLGDKIKSKIVANSVGVPTIPGIEEAVKSEDDAKKFADYCGYPVILKASAGGGGRGMRIAWREEDLLREFKSAQSEAKKAFGIDDIFIEKYLDKPKHIEVQVLGDNYGNIVHLFERDCSIQRRHQKVVEFTPAISITEEQRQAICSDAIKLAKAVNYRSAGTLEFLVDNTGRHYFIEMNPRIQVEHTVTEMITGIDLVQSQILIAQGYSLDSDEVNIKGQESIEKRGYAIQCRVTTEDPANNFAPDTGKIDMYRTGSGFGIRLDGGNGFTGAEISPYYDSLLVKVISHSRTFSDAISKNARALKELKIGGVKTNIGFLLNVLNHETFKNGSCDTGFIAENPSLLNVRGGEDKELKVLNYIGNIVVNETKGIKPQFDVPRAPKFSGAEFKPGLKQLLDEKGPKEVSDWVLKQKKLLLTDTTMRDAHQSLMATRVRTVDMEKIAPAMTHMANDLFSIEMWGGATFDVAYRFLKEDPWERLKTLREKMPNILFQMLLRGANAVGYKNYPDNVIREFVKSSSKAGIDVYRIFDSLNWIEGMEVAIDEVLNQNKIVEASICYTGDILDETRDKYTLKYYVDLARKLEKRGAHILAIKDMSALLKPMAADKLIRALKSELSIPVHLHTHDTSGNGVVTVYSAANAGVDIVDTAFNSMAGLTSQPPLNSVIAALNNTERDTMLNLDDMQKISDYWEAVRPVYNKFESGLKTGTAEIYKYEIPGGQYSNLKPQVESFGLGHRFEEVKEMFKTVNEMLGDIVKVTPSSKAVGDMAIFMVQNDLNEENIYDKAKDMDFPDSIVSYFEGMMGQPEGGFPEDLSKLVLKGKEPIKCRPGELLPDEDFDAIKKMLKEKFSIEGTDEEALSYALYPKVFEEYQKNLAEEGNLRMMGSDIFFHGLEEGETCGVKIAEGKKLSIKLVEIKSNDDGTKDLAFEVNGNRRVVTIKDKNAITAKNASIEKVMADTGNQYEIGANIPGNVYKILVKEGDKVEAGQPIAVLEAMKMETNVIAPLAGTVNKIHVKEGQRVVAGELIAELE</sequence>
<evidence type="ECO:0000256" key="11">
    <source>
        <dbReference type="PIRNR" id="PIRNR001594"/>
    </source>
</evidence>
<dbReference type="NCBIfam" id="NF009554">
    <property type="entry name" value="PRK12999.1"/>
    <property type="match status" value="1"/>
</dbReference>
<dbReference type="Pfam" id="PF02785">
    <property type="entry name" value="Biotin_carb_C"/>
    <property type="match status" value="1"/>
</dbReference>
<dbReference type="PROSITE" id="PS50975">
    <property type="entry name" value="ATP_GRASP"/>
    <property type="match status" value="1"/>
</dbReference>
<dbReference type="FunFam" id="3.30.470.20:FF:000012">
    <property type="entry name" value="Pyruvate carboxylase"/>
    <property type="match status" value="1"/>
</dbReference>
<dbReference type="Gene3D" id="3.30.470.20">
    <property type="entry name" value="ATP-grasp fold, B domain"/>
    <property type="match status" value="1"/>
</dbReference>
<keyword evidence="4" id="KW-0312">Gluconeogenesis</keyword>
<dbReference type="InterPro" id="IPR005482">
    <property type="entry name" value="Biotin_COase_C"/>
</dbReference>
<dbReference type="SUPFAM" id="SSF51230">
    <property type="entry name" value="Single hybrid motif"/>
    <property type="match status" value="1"/>
</dbReference>
<dbReference type="CDD" id="cd06850">
    <property type="entry name" value="biotinyl_domain"/>
    <property type="match status" value="1"/>
</dbReference>
<accession>A0A562JE99</accession>
<feature type="domain" description="Pyruvate carboxyltransferase" evidence="19">
    <location>
        <begin position="528"/>
        <end position="796"/>
    </location>
</feature>
<name>A0A562JE99_9FIRM</name>
<dbReference type="InterPro" id="IPR011764">
    <property type="entry name" value="Biotin_carboxylation_dom"/>
</dbReference>
<dbReference type="SUPFAM" id="SSF51569">
    <property type="entry name" value="Aldolase"/>
    <property type="match status" value="1"/>
</dbReference>
<feature type="binding site" evidence="14">
    <location>
        <position position="737"/>
    </location>
    <ligand>
        <name>Mn(2+)</name>
        <dbReference type="ChEBI" id="CHEBI:29035"/>
    </ligand>
</feature>
<dbReference type="GO" id="GO:0046872">
    <property type="term" value="F:metal ion binding"/>
    <property type="evidence" value="ECO:0007669"/>
    <property type="project" value="UniProtKB-KW"/>
</dbReference>
<keyword evidence="10" id="KW-0511">Multifunctional enzyme</keyword>
<dbReference type="InterPro" id="IPR011053">
    <property type="entry name" value="Single_hybrid_motif"/>
</dbReference>
<dbReference type="Pfam" id="PF00364">
    <property type="entry name" value="Biotin_lipoyl"/>
    <property type="match status" value="1"/>
</dbReference>
<dbReference type="InterPro" id="IPR005479">
    <property type="entry name" value="CPAse_ATP-bd"/>
</dbReference>
<evidence type="ECO:0000256" key="10">
    <source>
        <dbReference type="ARBA" id="ARBA00023268"/>
    </source>
</evidence>
<feature type="binding site" evidence="14">
    <location>
        <position position="735"/>
    </location>
    <ligand>
        <name>Mn(2+)</name>
        <dbReference type="ChEBI" id="CHEBI:29035"/>
    </ligand>
</feature>
<evidence type="ECO:0000256" key="3">
    <source>
        <dbReference type="ARBA" id="ARBA00013057"/>
    </source>
</evidence>
<feature type="active site" evidence="12">
    <location>
        <position position="295"/>
    </location>
</feature>
<evidence type="ECO:0000256" key="5">
    <source>
        <dbReference type="ARBA" id="ARBA00022598"/>
    </source>
</evidence>
<keyword evidence="5 11" id="KW-0436">Ligase</keyword>
<evidence type="ECO:0000313" key="21">
    <source>
        <dbReference type="Proteomes" id="UP000315343"/>
    </source>
</evidence>
<dbReference type="Gene3D" id="2.40.50.100">
    <property type="match status" value="1"/>
</dbReference>
<dbReference type="UniPathway" id="UPA00138"/>
<feature type="binding site" evidence="13">
    <location>
        <position position="870"/>
    </location>
    <ligand>
        <name>substrate</name>
    </ligand>
</feature>
<keyword evidence="6 14" id="KW-0479">Metal-binding</keyword>
<evidence type="ECO:0000256" key="4">
    <source>
        <dbReference type="ARBA" id="ARBA00022432"/>
    </source>
</evidence>
<dbReference type="PANTHER" id="PTHR43778:SF2">
    <property type="entry name" value="PYRUVATE CARBOXYLASE, MITOCHONDRIAL"/>
    <property type="match status" value="1"/>
</dbReference>
<dbReference type="SUPFAM" id="SSF89000">
    <property type="entry name" value="post-HMGL domain-like"/>
    <property type="match status" value="1"/>
</dbReference>
<dbReference type="SUPFAM" id="SSF56059">
    <property type="entry name" value="Glutathione synthetase ATP-binding domain-like"/>
    <property type="match status" value="1"/>
</dbReference>
<dbReference type="PROSITE" id="PS50968">
    <property type="entry name" value="BIOTINYL_LIPOYL"/>
    <property type="match status" value="1"/>
</dbReference>
<evidence type="ECO:0000256" key="7">
    <source>
        <dbReference type="ARBA" id="ARBA00022741"/>
    </source>
</evidence>
<feature type="binding site" evidence="13">
    <location>
        <position position="609"/>
    </location>
    <ligand>
        <name>substrate</name>
    </ligand>
</feature>
<evidence type="ECO:0000256" key="12">
    <source>
        <dbReference type="PIRSR" id="PIRSR001594-1"/>
    </source>
</evidence>
<comment type="pathway">
    <text evidence="2">Carbohydrate biosynthesis; gluconeogenesis.</text>
</comment>
<keyword evidence="9 11" id="KW-0092">Biotin</keyword>
<dbReference type="Proteomes" id="UP000315343">
    <property type="component" value="Unassembled WGS sequence"/>
</dbReference>
<feature type="binding site" evidence="13">
    <location>
        <position position="119"/>
    </location>
    <ligand>
        <name>ATP</name>
        <dbReference type="ChEBI" id="CHEBI:30616"/>
    </ligand>
</feature>
<dbReference type="GO" id="GO:0004736">
    <property type="term" value="F:pyruvate carboxylase activity"/>
    <property type="evidence" value="ECO:0007669"/>
    <property type="project" value="UniProtKB-EC"/>
</dbReference>
<dbReference type="AlphaFoldDB" id="A0A562JE99"/>
<comment type="function">
    <text evidence="11">Catalyzes a 2-step reaction, involving the ATP-dependent carboxylation of the covalently attached biotin in the first step and the transfer of the carboxyl group to pyruvate in the second.</text>
</comment>
<feature type="domain" description="Biotin carboxylation" evidence="18">
    <location>
        <begin position="3"/>
        <end position="456"/>
    </location>
</feature>
<dbReference type="Pfam" id="PF00682">
    <property type="entry name" value="HMGL-like"/>
    <property type="match status" value="1"/>
</dbReference>
<dbReference type="EMBL" id="VLKH01000003">
    <property type="protein sequence ID" value="TWH81479.1"/>
    <property type="molecule type" value="Genomic_DNA"/>
</dbReference>
<comment type="catalytic activity">
    <reaction evidence="11">
        <text>hydrogencarbonate + pyruvate + ATP = oxaloacetate + ADP + phosphate + H(+)</text>
        <dbReference type="Rhea" id="RHEA:20844"/>
        <dbReference type="ChEBI" id="CHEBI:15361"/>
        <dbReference type="ChEBI" id="CHEBI:15378"/>
        <dbReference type="ChEBI" id="CHEBI:16452"/>
        <dbReference type="ChEBI" id="CHEBI:17544"/>
        <dbReference type="ChEBI" id="CHEBI:30616"/>
        <dbReference type="ChEBI" id="CHEBI:43474"/>
        <dbReference type="ChEBI" id="CHEBI:456216"/>
        <dbReference type="EC" id="6.4.1.1"/>
    </reaction>
</comment>
<gene>
    <name evidence="20" type="ORF">LY60_01230</name>
</gene>
<dbReference type="GO" id="GO:0005737">
    <property type="term" value="C:cytoplasm"/>
    <property type="evidence" value="ECO:0007669"/>
    <property type="project" value="TreeGrafter"/>
</dbReference>
<keyword evidence="20" id="KW-0670">Pyruvate</keyword>
<dbReference type="PANTHER" id="PTHR43778">
    <property type="entry name" value="PYRUVATE CARBOXYLASE"/>
    <property type="match status" value="1"/>
</dbReference>
<dbReference type="PROSITE" id="PS00866">
    <property type="entry name" value="CPSASE_1"/>
    <property type="match status" value="1"/>
</dbReference>
<evidence type="ECO:0000256" key="1">
    <source>
        <dbReference type="ARBA" id="ARBA00001953"/>
    </source>
</evidence>
<evidence type="ECO:0000259" key="19">
    <source>
        <dbReference type="PROSITE" id="PS50991"/>
    </source>
</evidence>
<keyword evidence="7 11" id="KW-0547">Nucleotide-binding</keyword>
<dbReference type="GO" id="GO:0005524">
    <property type="term" value="F:ATP binding"/>
    <property type="evidence" value="ECO:0007669"/>
    <property type="project" value="UniProtKB-UniRule"/>
</dbReference>
<feature type="binding site" evidence="13">
    <location>
        <position position="203"/>
    </location>
    <ligand>
        <name>ATP</name>
        <dbReference type="ChEBI" id="CHEBI:30616"/>
    </ligand>
</feature>
<keyword evidence="21" id="KW-1185">Reference proteome</keyword>
<dbReference type="SMART" id="SM00878">
    <property type="entry name" value="Biotin_carb_C"/>
    <property type="match status" value="1"/>
</dbReference>
<dbReference type="PIRSF" id="PIRSF001594">
    <property type="entry name" value="Pyruv_carbox"/>
    <property type="match status" value="1"/>
</dbReference>
<dbReference type="InterPro" id="IPR016185">
    <property type="entry name" value="PreATP-grasp_dom_sf"/>
</dbReference>
<dbReference type="PROSITE" id="PS50979">
    <property type="entry name" value="BC"/>
    <property type="match status" value="1"/>
</dbReference>
<dbReference type="Gene3D" id="3.20.20.70">
    <property type="entry name" value="Aldolase class I"/>
    <property type="match status" value="1"/>
</dbReference>
<dbReference type="Pfam" id="PF02436">
    <property type="entry name" value="PYC_OADA"/>
    <property type="match status" value="1"/>
</dbReference>
<organism evidence="20 21">
    <name type="scientific">Sedimentibacter saalensis</name>
    <dbReference type="NCBI Taxonomy" id="130788"/>
    <lineage>
        <taxon>Bacteria</taxon>
        <taxon>Bacillati</taxon>
        <taxon>Bacillota</taxon>
        <taxon>Tissierellia</taxon>
        <taxon>Sedimentibacter</taxon>
    </lineage>
</organism>
<dbReference type="InterPro" id="IPR000089">
    <property type="entry name" value="Biotin_lipoyl"/>
</dbReference>
<dbReference type="PROSITE" id="PS50991">
    <property type="entry name" value="PYR_CT"/>
    <property type="match status" value="1"/>
</dbReference>
<evidence type="ECO:0000313" key="20">
    <source>
        <dbReference type="EMBL" id="TWH81479.1"/>
    </source>
</evidence>
<feature type="binding site" evidence="14">
    <location>
        <position position="537"/>
    </location>
    <ligand>
        <name>Mn(2+)</name>
        <dbReference type="ChEBI" id="CHEBI:29035"/>
    </ligand>
</feature>
<dbReference type="PROSITE" id="PS00867">
    <property type="entry name" value="CPSASE_2"/>
    <property type="match status" value="1"/>
</dbReference>
<comment type="caution">
    <text evidence="20">The sequence shown here is derived from an EMBL/GenBank/DDBJ whole genome shotgun (WGS) entry which is preliminary data.</text>
</comment>
<dbReference type="InterPro" id="IPR055268">
    <property type="entry name" value="PCB-like"/>
</dbReference>
<feature type="modified residue" description="N6-biotinyllysine" evidence="15">
    <location>
        <position position="1108"/>
    </location>
</feature>
<comment type="cofactor">
    <cofactor evidence="1 11">
        <name>biotin</name>
        <dbReference type="ChEBI" id="CHEBI:57586"/>
    </cofactor>
</comment>
<feature type="domain" description="ATP-grasp" evidence="17">
    <location>
        <begin position="123"/>
        <end position="320"/>
    </location>
</feature>